<proteinExistence type="predicted"/>
<gene>
    <name evidence="2" type="ORF">STAS_09387</name>
</gene>
<comment type="caution">
    <text evidence="2">The sequence shown here is derived from an EMBL/GenBank/DDBJ whole genome shotgun (WGS) entry which is preliminary data.</text>
</comment>
<dbReference type="GO" id="GO:0032259">
    <property type="term" value="P:methylation"/>
    <property type="evidence" value="ECO:0007669"/>
    <property type="project" value="UniProtKB-KW"/>
</dbReference>
<evidence type="ECO:0000313" key="2">
    <source>
        <dbReference type="EMBL" id="GER33262.1"/>
    </source>
</evidence>
<protein>
    <submittedName>
        <fullName evidence="2">Lysine-specific demethylase 2A</fullName>
    </submittedName>
</protein>
<feature type="compositionally biased region" description="Basic residues" evidence="1">
    <location>
        <begin position="139"/>
        <end position="149"/>
    </location>
</feature>
<accession>A0A5A7PKX3</accession>
<keyword evidence="2" id="KW-0808">Transferase</keyword>
<feature type="compositionally biased region" description="Polar residues" evidence="1">
    <location>
        <begin position="150"/>
        <end position="170"/>
    </location>
</feature>
<sequence>MSRSSGRRSMVVGCEAMRWQWSKARRCSIRRRRYKRRRYSEAADRGCATPQRTVAILTKEMQKEAARCDGDGDEMADGRGDATAAEVAHRELQRGCCDSGCRGGGLDGDGRNDVCGGAQSRRPSAPGGPDNDIYEGAQSRRRRRRRNGWHNRTATGRTACTEAPSHQCTPTALDDGPPSISVAGNLGSPTVMELMTYVWRR</sequence>
<evidence type="ECO:0000256" key="1">
    <source>
        <dbReference type="SAM" id="MobiDB-lite"/>
    </source>
</evidence>
<dbReference type="GO" id="GO:0008168">
    <property type="term" value="F:methyltransferase activity"/>
    <property type="evidence" value="ECO:0007669"/>
    <property type="project" value="UniProtKB-KW"/>
</dbReference>
<organism evidence="2 3">
    <name type="scientific">Striga asiatica</name>
    <name type="common">Asiatic witchweed</name>
    <name type="synonym">Buchnera asiatica</name>
    <dbReference type="NCBI Taxonomy" id="4170"/>
    <lineage>
        <taxon>Eukaryota</taxon>
        <taxon>Viridiplantae</taxon>
        <taxon>Streptophyta</taxon>
        <taxon>Embryophyta</taxon>
        <taxon>Tracheophyta</taxon>
        <taxon>Spermatophyta</taxon>
        <taxon>Magnoliopsida</taxon>
        <taxon>eudicotyledons</taxon>
        <taxon>Gunneridae</taxon>
        <taxon>Pentapetalae</taxon>
        <taxon>asterids</taxon>
        <taxon>lamiids</taxon>
        <taxon>Lamiales</taxon>
        <taxon>Orobanchaceae</taxon>
        <taxon>Buchnereae</taxon>
        <taxon>Striga</taxon>
    </lineage>
</organism>
<keyword evidence="2" id="KW-0489">Methyltransferase</keyword>
<name>A0A5A7PKX3_STRAF</name>
<dbReference type="EMBL" id="BKCP01004727">
    <property type="protein sequence ID" value="GER33262.1"/>
    <property type="molecule type" value="Genomic_DNA"/>
</dbReference>
<evidence type="ECO:0000313" key="3">
    <source>
        <dbReference type="Proteomes" id="UP000325081"/>
    </source>
</evidence>
<dbReference type="AlphaFoldDB" id="A0A5A7PKX3"/>
<dbReference type="Proteomes" id="UP000325081">
    <property type="component" value="Unassembled WGS sequence"/>
</dbReference>
<keyword evidence="3" id="KW-1185">Reference proteome</keyword>
<feature type="region of interest" description="Disordered" evidence="1">
    <location>
        <begin position="114"/>
        <end position="177"/>
    </location>
</feature>
<reference evidence="3" key="1">
    <citation type="journal article" date="2019" name="Curr. Biol.">
        <title>Genome Sequence of Striga asiatica Provides Insight into the Evolution of Plant Parasitism.</title>
        <authorList>
            <person name="Yoshida S."/>
            <person name="Kim S."/>
            <person name="Wafula E.K."/>
            <person name="Tanskanen J."/>
            <person name="Kim Y.M."/>
            <person name="Honaas L."/>
            <person name="Yang Z."/>
            <person name="Spallek T."/>
            <person name="Conn C.E."/>
            <person name="Ichihashi Y."/>
            <person name="Cheong K."/>
            <person name="Cui S."/>
            <person name="Der J.P."/>
            <person name="Gundlach H."/>
            <person name="Jiao Y."/>
            <person name="Hori C."/>
            <person name="Ishida J.K."/>
            <person name="Kasahara H."/>
            <person name="Kiba T."/>
            <person name="Kim M.S."/>
            <person name="Koo N."/>
            <person name="Laohavisit A."/>
            <person name="Lee Y.H."/>
            <person name="Lumba S."/>
            <person name="McCourt P."/>
            <person name="Mortimer J.C."/>
            <person name="Mutuku J.M."/>
            <person name="Nomura T."/>
            <person name="Sasaki-Sekimoto Y."/>
            <person name="Seto Y."/>
            <person name="Wang Y."/>
            <person name="Wakatake T."/>
            <person name="Sakakibara H."/>
            <person name="Demura T."/>
            <person name="Yamaguchi S."/>
            <person name="Yoneyama K."/>
            <person name="Manabe R.I."/>
            <person name="Nelson D.C."/>
            <person name="Schulman A.H."/>
            <person name="Timko M.P."/>
            <person name="dePamphilis C.W."/>
            <person name="Choi D."/>
            <person name="Shirasu K."/>
        </authorList>
    </citation>
    <scope>NUCLEOTIDE SEQUENCE [LARGE SCALE GENOMIC DNA]</scope>
    <source>
        <strain evidence="3">cv. UVA1</strain>
    </source>
</reference>